<name>A0AAN6YM41_9PEZI</name>
<feature type="signal peptide" evidence="1">
    <location>
        <begin position="1"/>
        <end position="20"/>
    </location>
</feature>
<evidence type="ECO:0000313" key="3">
    <source>
        <dbReference type="Proteomes" id="UP001301958"/>
    </source>
</evidence>
<keyword evidence="3" id="KW-1185">Reference proteome</keyword>
<reference evidence="2" key="1">
    <citation type="journal article" date="2023" name="Mol. Phylogenet. Evol.">
        <title>Genome-scale phylogeny and comparative genomics of the fungal order Sordariales.</title>
        <authorList>
            <person name="Hensen N."/>
            <person name="Bonometti L."/>
            <person name="Westerberg I."/>
            <person name="Brannstrom I.O."/>
            <person name="Guillou S."/>
            <person name="Cros-Aarteil S."/>
            <person name="Calhoun S."/>
            <person name="Haridas S."/>
            <person name="Kuo A."/>
            <person name="Mondo S."/>
            <person name="Pangilinan J."/>
            <person name="Riley R."/>
            <person name="LaButti K."/>
            <person name="Andreopoulos B."/>
            <person name="Lipzen A."/>
            <person name="Chen C."/>
            <person name="Yan M."/>
            <person name="Daum C."/>
            <person name="Ng V."/>
            <person name="Clum A."/>
            <person name="Steindorff A."/>
            <person name="Ohm R.A."/>
            <person name="Martin F."/>
            <person name="Silar P."/>
            <person name="Natvig D.O."/>
            <person name="Lalanne C."/>
            <person name="Gautier V."/>
            <person name="Ament-Velasquez S.L."/>
            <person name="Kruys A."/>
            <person name="Hutchinson M.I."/>
            <person name="Powell A.J."/>
            <person name="Barry K."/>
            <person name="Miller A.N."/>
            <person name="Grigoriev I.V."/>
            <person name="Debuchy R."/>
            <person name="Gladieux P."/>
            <person name="Hiltunen Thoren M."/>
            <person name="Johannesson H."/>
        </authorList>
    </citation>
    <scope>NUCLEOTIDE SEQUENCE</scope>
    <source>
        <strain evidence="2">CBS 990.96</strain>
    </source>
</reference>
<reference evidence="2" key="2">
    <citation type="submission" date="2023-05" db="EMBL/GenBank/DDBJ databases">
        <authorList>
            <consortium name="Lawrence Berkeley National Laboratory"/>
            <person name="Steindorff A."/>
            <person name="Hensen N."/>
            <person name="Bonometti L."/>
            <person name="Westerberg I."/>
            <person name="Brannstrom I.O."/>
            <person name="Guillou S."/>
            <person name="Cros-Aarteil S."/>
            <person name="Calhoun S."/>
            <person name="Haridas S."/>
            <person name="Kuo A."/>
            <person name="Mondo S."/>
            <person name="Pangilinan J."/>
            <person name="Riley R."/>
            <person name="Labutti K."/>
            <person name="Andreopoulos B."/>
            <person name="Lipzen A."/>
            <person name="Chen C."/>
            <person name="Yanf M."/>
            <person name="Daum C."/>
            <person name="Ng V."/>
            <person name="Clum A."/>
            <person name="Ohm R."/>
            <person name="Martin F."/>
            <person name="Silar P."/>
            <person name="Natvig D."/>
            <person name="Lalanne C."/>
            <person name="Gautier V."/>
            <person name="Ament-Velasquez S.L."/>
            <person name="Kruys A."/>
            <person name="Hutchinson M.I."/>
            <person name="Powell A.J."/>
            <person name="Barry K."/>
            <person name="Miller A.N."/>
            <person name="Grigoriev I.V."/>
            <person name="Debuchy R."/>
            <person name="Gladieux P."/>
            <person name="Thoren M.H."/>
            <person name="Johannesson H."/>
        </authorList>
    </citation>
    <scope>NUCLEOTIDE SEQUENCE</scope>
    <source>
        <strain evidence="2">CBS 990.96</strain>
    </source>
</reference>
<evidence type="ECO:0000256" key="1">
    <source>
        <dbReference type="SAM" id="SignalP"/>
    </source>
</evidence>
<dbReference type="EMBL" id="MU865592">
    <property type="protein sequence ID" value="KAK4221055.1"/>
    <property type="molecule type" value="Genomic_DNA"/>
</dbReference>
<protein>
    <recommendedName>
        <fullName evidence="4">Secreted protein</fullName>
    </recommendedName>
</protein>
<evidence type="ECO:0000313" key="2">
    <source>
        <dbReference type="EMBL" id="KAK4221055.1"/>
    </source>
</evidence>
<sequence>MVNFNNFFLGLVAAASSVSAIDVYFHVGWDCSGAATVCYGLNPGVCCTGNSQAVAYRGVPTNWNIDATGYSGGGCSAFNNIKYFRGDHWACMGVVTRYTYTGSRYQFVNLRRGEEIQEQTNCTESVKPDTLLLADGVTKYDLTQLDDAKVAELVAIADKGVGPEEIPAEFHALRK</sequence>
<evidence type="ECO:0008006" key="4">
    <source>
        <dbReference type="Google" id="ProtNLM"/>
    </source>
</evidence>
<feature type="chain" id="PRO_5042857975" description="Secreted protein" evidence="1">
    <location>
        <begin position="21"/>
        <end position="175"/>
    </location>
</feature>
<gene>
    <name evidence="2" type="ORF">QBC38DRAFT_540305</name>
</gene>
<comment type="caution">
    <text evidence="2">The sequence shown here is derived from an EMBL/GenBank/DDBJ whole genome shotgun (WGS) entry which is preliminary data.</text>
</comment>
<dbReference type="Proteomes" id="UP001301958">
    <property type="component" value="Unassembled WGS sequence"/>
</dbReference>
<keyword evidence="1" id="KW-0732">Signal</keyword>
<proteinExistence type="predicted"/>
<organism evidence="2 3">
    <name type="scientific">Podospora fimiseda</name>
    <dbReference type="NCBI Taxonomy" id="252190"/>
    <lineage>
        <taxon>Eukaryota</taxon>
        <taxon>Fungi</taxon>
        <taxon>Dikarya</taxon>
        <taxon>Ascomycota</taxon>
        <taxon>Pezizomycotina</taxon>
        <taxon>Sordariomycetes</taxon>
        <taxon>Sordariomycetidae</taxon>
        <taxon>Sordariales</taxon>
        <taxon>Podosporaceae</taxon>
        <taxon>Podospora</taxon>
    </lineage>
</organism>
<accession>A0AAN6YM41</accession>
<dbReference type="AlphaFoldDB" id="A0AAN6YM41"/>